<evidence type="ECO:0000313" key="3">
    <source>
        <dbReference type="EMBL" id="GAA4076207.1"/>
    </source>
</evidence>
<dbReference type="RefSeq" id="WP_344816810.1">
    <property type="nucleotide sequence ID" value="NZ_BAABCT010000006.1"/>
</dbReference>
<dbReference type="Proteomes" id="UP001500367">
    <property type="component" value="Unassembled WGS sequence"/>
</dbReference>
<feature type="domain" description="Glycosyl transferase family 1" evidence="2">
    <location>
        <begin position="243"/>
        <end position="335"/>
    </location>
</feature>
<organism evidence="3 4">
    <name type="scientific">Flavobacterium cheonanense</name>
    <dbReference type="NCBI Taxonomy" id="706183"/>
    <lineage>
        <taxon>Bacteria</taxon>
        <taxon>Pseudomonadati</taxon>
        <taxon>Bacteroidota</taxon>
        <taxon>Flavobacteriia</taxon>
        <taxon>Flavobacteriales</taxon>
        <taxon>Flavobacteriaceae</taxon>
        <taxon>Flavobacterium</taxon>
    </lineage>
</organism>
<proteinExistence type="predicted"/>
<reference evidence="4" key="1">
    <citation type="journal article" date="2019" name="Int. J. Syst. Evol. Microbiol.">
        <title>The Global Catalogue of Microorganisms (GCM) 10K type strain sequencing project: providing services to taxonomists for standard genome sequencing and annotation.</title>
        <authorList>
            <consortium name="The Broad Institute Genomics Platform"/>
            <consortium name="The Broad Institute Genome Sequencing Center for Infectious Disease"/>
            <person name="Wu L."/>
            <person name="Ma J."/>
        </authorList>
    </citation>
    <scope>NUCLEOTIDE SEQUENCE [LARGE SCALE GENOMIC DNA]</scope>
    <source>
        <strain evidence="4">JCM 17069</strain>
    </source>
</reference>
<keyword evidence="1" id="KW-0808">Transferase</keyword>
<comment type="caution">
    <text evidence="3">The sequence shown here is derived from an EMBL/GenBank/DDBJ whole genome shotgun (WGS) entry which is preliminary data.</text>
</comment>
<evidence type="ECO:0000313" key="4">
    <source>
        <dbReference type="Proteomes" id="UP001500367"/>
    </source>
</evidence>
<dbReference type="PANTHER" id="PTHR46401">
    <property type="entry name" value="GLYCOSYLTRANSFERASE WBBK-RELATED"/>
    <property type="match status" value="1"/>
</dbReference>
<evidence type="ECO:0000256" key="1">
    <source>
        <dbReference type="ARBA" id="ARBA00022679"/>
    </source>
</evidence>
<dbReference type="Gene3D" id="3.40.50.2000">
    <property type="entry name" value="Glycogen Phosphorylase B"/>
    <property type="match status" value="1"/>
</dbReference>
<keyword evidence="4" id="KW-1185">Reference proteome</keyword>
<dbReference type="PANTHER" id="PTHR46401:SF2">
    <property type="entry name" value="GLYCOSYLTRANSFERASE WBBK-RELATED"/>
    <property type="match status" value="1"/>
</dbReference>
<accession>A0ABP7VXX3</accession>
<dbReference type="Pfam" id="PF00534">
    <property type="entry name" value="Glycos_transf_1"/>
    <property type="match status" value="1"/>
</dbReference>
<name>A0ABP7VXX3_9FLAO</name>
<dbReference type="InterPro" id="IPR001296">
    <property type="entry name" value="Glyco_trans_1"/>
</dbReference>
<protein>
    <recommendedName>
        <fullName evidence="2">Glycosyl transferase family 1 domain-containing protein</fullName>
    </recommendedName>
</protein>
<dbReference type="EMBL" id="BAABCT010000006">
    <property type="protein sequence ID" value="GAA4076207.1"/>
    <property type="molecule type" value="Genomic_DNA"/>
</dbReference>
<evidence type="ECO:0000259" key="2">
    <source>
        <dbReference type="Pfam" id="PF00534"/>
    </source>
</evidence>
<sequence>MNMANSRIFFISPDINSPTGGIKQLYRQVDVLNNNGYNAFILHQNAGFKCSWFVNQTKLAYSYSIHNQMNNLIMPNNSATGLISKSKKVIKSIIKNIKQLQHSTKNDITILPDDVFVFPEVYGPLLGNLIKGNLKVIYNQGAYQTFFHYDLNLKNNDSPYLNTELIATIVNSENAKEYIQYTFPKMNVKRVRYGIDSKNFYLNTQKKRKIAFMPRRLRVDLIQVINILKFRGVLENWELVAIENMNEKQVANTLRDCAIFLSFSINEGFGMPPAEAMACGCIVVGYAGKGGKEFFKDDFCYPVEDRDVISYAKTLEKVIKEYDSNSSSFIEKSKKASDFILSEYSMEMEVKTIIDCWNQILN</sequence>
<gene>
    <name evidence="3" type="ORF">GCM10022389_22520</name>
</gene>
<dbReference type="SUPFAM" id="SSF53756">
    <property type="entry name" value="UDP-Glycosyltransferase/glycogen phosphorylase"/>
    <property type="match status" value="1"/>
</dbReference>